<comment type="caution">
    <text evidence="2">The sequence shown here is derived from an EMBL/GenBank/DDBJ whole genome shotgun (WGS) entry which is preliminary data.</text>
</comment>
<organism evidence="2 3">
    <name type="scientific">Ilex paraguariensis</name>
    <name type="common">yerba mate</name>
    <dbReference type="NCBI Taxonomy" id="185542"/>
    <lineage>
        <taxon>Eukaryota</taxon>
        <taxon>Viridiplantae</taxon>
        <taxon>Streptophyta</taxon>
        <taxon>Embryophyta</taxon>
        <taxon>Tracheophyta</taxon>
        <taxon>Spermatophyta</taxon>
        <taxon>Magnoliopsida</taxon>
        <taxon>eudicotyledons</taxon>
        <taxon>Gunneridae</taxon>
        <taxon>Pentapetalae</taxon>
        <taxon>asterids</taxon>
        <taxon>campanulids</taxon>
        <taxon>Aquifoliales</taxon>
        <taxon>Aquifoliaceae</taxon>
        <taxon>Ilex</taxon>
    </lineage>
</organism>
<dbReference type="Proteomes" id="UP001642360">
    <property type="component" value="Unassembled WGS sequence"/>
</dbReference>
<protein>
    <submittedName>
        <fullName evidence="2">Uncharacterized protein</fullName>
    </submittedName>
</protein>
<dbReference type="EMBL" id="CAUOFW020001035">
    <property type="protein sequence ID" value="CAK9140335.1"/>
    <property type="molecule type" value="Genomic_DNA"/>
</dbReference>
<reference evidence="2 3" key="1">
    <citation type="submission" date="2024-02" db="EMBL/GenBank/DDBJ databases">
        <authorList>
            <person name="Vignale AGUSTIN F."/>
            <person name="Sosa J E."/>
            <person name="Modenutti C."/>
        </authorList>
    </citation>
    <scope>NUCLEOTIDE SEQUENCE [LARGE SCALE GENOMIC DNA]</scope>
</reference>
<gene>
    <name evidence="2" type="ORF">ILEXP_LOCUS7778</name>
</gene>
<evidence type="ECO:0000313" key="3">
    <source>
        <dbReference type="Proteomes" id="UP001642360"/>
    </source>
</evidence>
<evidence type="ECO:0000313" key="2">
    <source>
        <dbReference type="EMBL" id="CAK9140335.1"/>
    </source>
</evidence>
<sequence>MDMATGEHAEAPGDFLEELAREGVNGGSTNEVEMVGYDDIGGSNGVTQNSNENVGSSLGKKNKRKRVDSGLGDIKKVLTSFLFESTQVLGDMAKCLGYAYDIVDKRAVVYGVL</sequence>
<keyword evidence="3" id="KW-1185">Reference proteome</keyword>
<feature type="compositionally biased region" description="Polar residues" evidence="1">
    <location>
        <begin position="45"/>
        <end position="56"/>
    </location>
</feature>
<dbReference type="AlphaFoldDB" id="A0ABC8R6I4"/>
<accession>A0ABC8R6I4</accession>
<name>A0ABC8R6I4_9AQUA</name>
<feature type="region of interest" description="Disordered" evidence="1">
    <location>
        <begin position="38"/>
        <end position="66"/>
    </location>
</feature>
<proteinExistence type="predicted"/>
<evidence type="ECO:0000256" key="1">
    <source>
        <dbReference type="SAM" id="MobiDB-lite"/>
    </source>
</evidence>